<dbReference type="OrthoDB" id="28644at2759"/>
<dbReference type="AlphaFoldDB" id="A0A084W3G2"/>
<dbReference type="VEuPathDB" id="VectorBase:ASIS014238"/>
<evidence type="ECO:0000313" key="3">
    <source>
        <dbReference type="Proteomes" id="UP000030765"/>
    </source>
</evidence>
<accession>A0A084W3G2</accession>
<name>A0A084W3G2_ANOSI</name>
<dbReference type="EMBL" id="KE525289">
    <property type="protein sequence ID" value="KFB44756.1"/>
    <property type="molecule type" value="Genomic_DNA"/>
</dbReference>
<dbReference type="EnsemblMetazoa" id="ASIC012672-RA">
    <property type="protein sequence ID" value="ASIC012672-PA"/>
    <property type="gene ID" value="ASIC012672"/>
</dbReference>
<reference evidence="1 3" key="1">
    <citation type="journal article" date="2014" name="BMC Genomics">
        <title>Genome sequence of Anopheles sinensis provides insight into genetics basis of mosquito competence for malaria parasites.</title>
        <authorList>
            <person name="Zhou D."/>
            <person name="Zhang D."/>
            <person name="Ding G."/>
            <person name="Shi L."/>
            <person name="Hou Q."/>
            <person name="Ye Y."/>
            <person name="Xu Y."/>
            <person name="Zhou H."/>
            <person name="Xiong C."/>
            <person name="Li S."/>
            <person name="Yu J."/>
            <person name="Hong S."/>
            <person name="Yu X."/>
            <person name="Zou P."/>
            <person name="Chen C."/>
            <person name="Chang X."/>
            <person name="Wang W."/>
            <person name="Lv Y."/>
            <person name="Sun Y."/>
            <person name="Ma L."/>
            <person name="Shen B."/>
            <person name="Zhu C."/>
        </authorList>
    </citation>
    <scope>NUCLEOTIDE SEQUENCE [LARGE SCALE GENOMIC DNA]</scope>
</reference>
<organism evidence="1">
    <name type="scientific">Anopheles sinensis</name>
    <name type="common">Mosquito</name>
    <dbReference type="NCBI Taxonomy" id="74873"/>
    <lineage>
        <taxon>Eukaryota</taxon>
        <taxon>Metazoa</taxon>
        <taxon>Ecdysozoa</taxon>
        <taxon>Arthropoda</taxon>
        <taxon>Hexapoda</taxon>
        <taxon>Insecta</taxon>
        <taxon>Pterygota</taxon>
        <taxon>Neoptera</taxon>
        <taxon>Endopterygota</taxon>
        <taxon>Diptera</taxon>
        <taxon>Nematocera</taxon>
        <taxon>Culicoidea</taxon>
        <taxon>Culicidae</taxon>
        <taxon>Anophelinae</taxon>
        <taxon>Anopheles</taxon>
    </lineage>
</organism>
<proteinExistence type="predicted"/>
<protein>
    <submittedName>
        <fullName evidence="1 2">Uncharacterized protein</fullName>
    </submittedName>
</protein>
<evidence type="ECO:0000313" key="2">
    <source>
        <dbReference type="EnsemblMetazoa" id="ASIC012672-PA"/>
    </source>
</evidence>
<dbReference type="Proteomes" id="UP000030765">
    <property type="component" value="Unassembled WGS sequence"/>
</dbReference>
<sequence>MIRELIYKYGALRDPGLPHVRKGPELKGEGLVPMTSNKIVTLGEAFKNVHKHFRCFKLRNPSTEWACQKIKVNGQ</sequence>
<reference evidence="2" key="2">
    <citation type="submission" date="2020-05" db="UniProtKB">
        <authorList>
            <consortium name="EnsemblMetazoa"/>
        </authorList>
    </citation>
    <scope>IDENTIFICATION</scope>
</reference>
<keyword evidence="3" id="KW-1185">Reference proteome</keyword>
<evidence type="ECO:0000313" key="1">
    <source>
        <dbReference type="EMBL" id="KFB44756.1"/>
    </source>
</evidence>
<dbReference type="VEuPathDB" id="VectorBase:ASIC012672"/>
<gene>
    <name evidence="1" type="ORF">ZHAS_00012672</name>
</gene>
<dbReference type="EMBL" id="ATLV01019995">
    <property type="status" value="NOT_ANNOTATED_CDS"/>
    <property type="molecule type" value="Genomic_DNA"/>
</dbReference>